<name>A0A1E5XVN9_9HYPH</name>
<dbReference type="InterPro" id="IPR007396">
    <property type="entry name" value="TR_PAI2-type"/>
</dbReference>
<dbReference type="Pfam" id="PF04299">
    <property type="entry name" value="FMN_bind_2"/>
    <property type="match status" value="1"/>
</dbReference>
<dbReference type="Gene3D" id="2.30.110.10">
    <property type="entry name" value="Electron Transport, Fmn-binding Protein, Chain A"/>
    <property type="match status" value="1"/>
</dbReference>
<dbReference type="PANTHER" id="PTHR35802:SF1">
    <property type="entry name" value="PROTEASE SYNTHASE AND SPORULATION PROTEIN PAI 2"/>
    <property type="match status" value="1"/>
</dbReference>
<organism evidence="1 2">
    <name type="scientific">Devosia insulae DS-56</name>
    <dbReference type="NCBI Taxonomy" id="1116389"/>
    <lineage>
        <taxon>Bacteria</taxon>
        <taxon>Pseudomonadati</taxon>
        <taxon>Pseudomonadota</taxon>
        <taxon>Alphaproteobacteria</taxon>
        <taxon>Hyphomicrobiales</taxon>
        <taxon>Devosiaceae</taxon>
        <taxon>Devosia</taxon>
    </lineage>
</organism>
<sequence>MYQPPAFRETDLETQQAFIAAHPLGLLISAGEGLLANPIPFLLYAAEGPLGTLRCHMSRANPQWKALGQNPDVLVVFQGTEHYITPSWYPQKAVDGKVVPTWNYAIVQARGTARVIEDAAWLHANVSALTAQHEGSRQKPWAVSDAPDAFIASQLKGIVGIEIEIATIDAKFKASQNRPELDRVGVAHGLAAETDAEAPAMRELVKARGGI</sequence>
<keyword evidence="2" id="KW-1185">Reference proteome</keyword>
<proteinExistence type="predicted"/>
<reference evidence="1 2" key="1">
    <citation type="journal article" date="2015" name="Genome Announc.">
        <title>Genome Assemblies of Three Soil-Associated Devosia species: D. insulae, D. limi, and D. soli.</title>
        <authorList>
            <person name="Hassan Y.I."/>
            <person name="Lepp D."/>
            <person name="Zhou T."/>
        </authorList>
    </citation>
    <scope>NUCLEOTIDE SEQUENCE [LARGE SCALE GENOMIC DNA]</scope>
    <source>
        <strain evidence="1 2">DS-56</strain>
    </source>
</reference>
<protein>
    <submittedName>
        <fullName evidence="1">Transcriptional regulator</fullName>
    </submittedName>
</protein>
<dbReference type="PIRSF" id="PIRSF010372">
    <property type="entry name" value="PaiB"/>
    <property type="match status" value="1"/>
</dbReference>
<gene>
    <name evidence="1" type="ORF">VW23_010610</name>
</gene>
<comment type="caution">
    <text evidence="1">The sequence shown here is derived from an EMBL/GenBank/DDBJ whole genome shotgun (WGS) entry which is preliminary data.</text>
</comment>
<dbReference type="Proteomes" id="UP000095463">
    <property type="component" value="Unassembled WGS sequence"/>
</dbReference>
<dbReference type="RefSeq" id="WP_069908223.1">
    <property type="nucleotide sequence ID" value="NZ_LAJE02000063.1"/>
</dbReference>
<dbReference type="InterPro" id="IPR012349">
    <property type="entry name" value="Split_barrel_FMN-bd"/>
</dbReference>
<dbReference type="SUPFAM" id="SSF50475">
    <property type="entry name" value="FMN-binding split barrel"/>
    <property type="match status" value="1"/>
</dbReference>
<dbReference type="OrthoDB" id="9794948at2"/>
<evidence type="ECO:0000313" key="1">
    <source>
        <dbReference type="EMBL" id="OEO32656.1"/>
    </source>
</evidence>
<dbReference type="EMBL" id="LAJE02000063">
    <property type="protein sequence ID" value="OEO32656.1"/>
    <property type="molecule type" value="Genomic_DNA"/>
</dbReference>
<dbReference type="PANTHER" id="PTHR35802">
    <property type="entry name" value="PROTEASE SYNTHASE AND SPORULATION PROTEIN PAI 2"/>
    <property type="match status" value="1"/>
</dbReference>
<evidence type="ECO:0000313" key="2">
    <source>
        <dbReference type="Proteomes" id="UP000095463"/>
    </source>
</evidence>
<accession>A0A1E5XVN9</accession>
<dbReference type="AlphaFoldDB" id="A0A1E5XVN9"/>